<dbReference type="PRINTS" id="PR00081">
    <property type="entry name" value="GDHRDH"/>
</dbReference>
<keyword evidence="2" id="KW-0560">Oxidoreductase</keyword>
<dbReference type="Pfam" id="PF13561">
    <property type="entry name" value="adh_short_C2"/>
    <property type="match status" value="1"/>
</dbReference>
<evidence type="ECO:0000313" key="3">
    <source>
        <dbReference type="EMBL" id="MEU8133307.1"/>
    </source>
</evidence>
<evidence type="ECO:0000313" key="4">
    <source>
        <dbReference type="Proteomes" id="UP001551482"/>
    </source>
</evidence>
<accession>A0ABV3DC31</accession>
<evidence type="ECO:0000256" key="1">
    <source>
        <dbReference type="ARBA" id="ARBA00006484"/>
    </source>
</evidence>
<dbReference type="CDD" id="cd05233">
    <property type="entry name" value="SDR_c"/>
    <property type="match status" value="1"/>
</dbReference>
<reference evidence="3 4" key="1">
    <citation type="submission" date="2024-06" db="EMBL/GenBank/DDBJ databases">
        <title>The Natural Products Discovery Center: Release of the First 8490 Sequenced Strains for Exploring Actinobacteria Biosynthetic Diversity.</title>
        <authorList>
            <person name="Kalkreuter E."/>
            <person name="Kautsar S.A."/>
            <person name="Yang D."/>
            <person name="Bader C.D."/>
            <person name="Teijaro C.N."/>
            <person name="Fluegel L."/>
            <person name="Davis C.M."/>
            <person name="Simpson J.R."/>
            <person name="Lauterbach L."/>
            <person name="Steele A.D."/>
            <person name="Gui C."/>
            <person name="Meng S."/>
            <person name="Li G."/>
            <person name="Viehrig K."/>
            <person name="Ye F."/>
            <person name="Su P."/>
            <person name="Kiefer A.F."/>
            <person name="Nichols A."/>
            <person name="Cepeda A.J."/>
            <person name="Yan W."/>
            <person name="Fan B."/>
            <person name="Jiang Y."/>
            <person name="Adhikari A."/>
            <person name="Zheng C.-J."/>
            <person name="Schuster L."/>
            <person name="Cowan T.M."/>
            <person name="Smanski M.J."/>
            <person name="Chevrette M.G."/>
            <person name="De Carvalho L.P.S."/>
            <person name="Shen B."/>
        </authorList>
    </citation>
    <scope>NUCLEOTIDE SEQUENCE [LARGE SCALE GENOMIC DNA]</scope>
    <source>
        <strain evidence="3 4">NPDC048946</strain>
    </source>
</reference>
<sequence length="287" mass="29094">MTGGSDPSDVFTLPGKAAVVTGAASGIGRETAVVLAEAGAAVVLADVDAAGLAATAEAVRSRGGRADVVPTDVTDAAQVTALAERAVAEHGRIDVWANVAGVIRSAPVVDTSEETLDLIIGVNLKGTYFGCQAAARVMTAQGSGAIVNVASAGADMPAPGISAYALTKAAVLMLTRTLAVEVGPAGVRVNSVAPGFIDTPMVQGYWTAPDGTVDEDARTRTIGNRAAQAPLGVIGEPRDIALAILYLASDAARFVTGQTIRPNGGVVMPWRPGVAGARRSRARRRCR</sequence>
<organism evidence="3 4">
    <name type="scientific">Streptodolium elevatio</name>
    <dbReference type="NCBI Taxonomy" id="3157996"/>
    <lineage>
        <taxon>Bacteria</taxon>
        <taxon>Bacillati</taxon>
        <taxon>Actinomycetota</taxon>
        <taxon>Actinomycetes</taxon>
        <taxon>Kitasatosporales</taxon>
        <taxon>Streptomycetaceae</taxon>
        <taxon>Streptodolium</taxon>
    </lineage>
</organism>
<dbReference type="EMBL" id="JBEZFP010000012">
    <property type="protein sequence ID" value="MEU8133307.1"/>
    <property type="molecule type" value="Genomic_DNA"/>
</dbReference>
<name>A0ABV3DC31_9ACTN</name>
<dbReference type="PANTHER" id="PTHR24321">
    <property type="entry name" value="DEHYDROGENASES, SHORT CHAIN"/>
    <property type="match status" value="1"/>
</dbReference>
<evidence type="ECO:0000256" key="2">
    <source>
        <dbReference type="ARBA" id="ARBA00023002"/>
    </source>
</evidence>
<gene>
    <name evidence="3" type="ORF">AB0C36_07335</name>
</gene>
<dbReference type="SUPFAM" id="SSF51735">
    <property type="entry name" value="NAD(P)-binding Rossmann-fold domains"/>
    <property type="match status" value="1"/>
</dbReference>
<dbReference type="Gene3D" id="3.40.50.720">
    <property type="entry name" value="NAD(P)-binding Rossmann-like Domain"/>
    <property type="match status" value="1"/>
</dbReference>
<dbReference type="NCBIfam" id="NF005559">
    <property type="entry name" value="PRK07231.1"/>
    <property type="match status" value="1"/>
</dbReference>
<dbReference type="PRINTS" id="PR00080">
    <property type="entry name" value="SDRFAMILY"/>
</dbReference>
<dbReference type="RefSeq" id="WP_358350562.1">
    <property type="nucleotide sequence ID" value="NZ_JBEZFP010000012.1"/>
</dbReference>
<dbReference type="Proteomes" id="UP001551482">
    <property type="component" value="Unassembled WGS sequence"/>
</dbReference>
<proteinExistence type="inferred from homology"/>
<keyword evidence="4" id="KW-1185">Reference proteome</keyword>
<protein>
    <submittedName>
        <fullName evidence="3">SDR family NAD(P)-dependent oxidoreductase</fullName>
    </submittedName>
</protein>
<comment type="caution">
    <text evidence="3">The sequence shown here is derived from an EMBL/GenBank/DDBJ whole genome shotgun (WGS) entry which is preliminary data.</text>
</comment>
<dbReference type="InterPro" id="IPR002347">
    <property type="entry name" value="SDR_fam"/>
</dbReference>
<comment type="similarity">
    <text evidence="1">Belongs to the short-chain dehydrogenases/reductases (SDR) family.</text>
</comment>
<dbReference type="PANTHER" id="PTHR24321:SF8">
    <property type="entry name" value="ESTRADIOL 17-BETA-DEHYDROGENASE 8-RELATED"/>
    <property type="match status" value="1"/>
</dbReference>
<dbReference type="InterPro" id="IPR036291">
    <property type="entry name" value="NAD(P)-bd_dom_sf"/>
</dbReference>